<dbReference type="PANTHER" id="PTHR44196:SF3">
    <property type="entry name" value="SHORT CHAIN DEHYDROGENASE FAMILY PROTEIN"/>
    <property type="match status" value="1"/>
</dbReference>
<dbReference type="HOGENOM" id="CLU_010194_2_1_2"/>
<dbReference type="GeneID" id="3700990"/>
<dbReference type="GO" id="GO:0016020">
    <property type="term" value="C:membrane"/>
    <property type="evidence" value="ECO:0007669"/>
    <property type="project" value="TreeGrafter"/>
</dbReference>
<dbReference type="Pfam" id="PF00106">
    <property type="entry name" value="adh_short"/>
    <property type="match status" value="1"/>
</dbReference>
<dbReference type="EC" id="1.1.1.-" evidence="3"/>
<dbReference type="EMBL" id="CR936257">
    <property type="protein sequence ID" value="CAI48537.1"/>
    <property type="molecule type" value="Genomic_DNA"/>
</dbReference>
<name>A0A1U7EUC2_NATPD</name>
<dbReference type="OrthoDB" id="7442at2157"/>
<dbReference type="PROSITE" id="PS00061">
    <property type="entry name" value="ADH_SHORT"/>
    <property type="match status" value="1"/>
</dbReference>
<dbReference type="SUPFAM" id="SSF51735">
    <property type="entry name" value="NAD(P)-binding Rossmann-fold domains"/>
    <property type="match status" value="1"/>
</dbReference>
<dbReference type="KEGG" id="nph:NP_0892A"/>
<dbReference type="RefSeq" id="WP_011322173.1">
    <property type="nucleotide sequence ID" value="NC_007426.1"/>
</dbReference>
<gene>
    <name evidence="3" type="ordered locus">NP_0892A</name>
</gene>
<keyword evidence="4" id="KW-1185">Reference proteome</keyword>
<evidence type="ECO:0000313" key="3">
    <source>
        <dbReference type="EMBL" id="CAI48537.1"/>
    </source>
</evidence>
<sequence length="233" mass="24632">MPTAVIVGASSGIGRALAEELADDYELGLAARRLDELRAVGESIGGAHVAAIDVTEPNARERFDALADSLDGVDVVVISAGIARYNDALEWDPERETVAVNAAGFTAIATAAIDHFEATGGGQLVGISSVAAEVGSPTLPAYSASKAYVSRYLEGLRYRAGEDIAVTDVRPGFVDTDMSPDADRFWECSPETAAAGIARAIEREPAVAYVPRRWWLVSKLLGVLPDRLRAEAM</sequence>
<evidence type="ECO:0000256" key="2">
    <source>
        <dbReference type="ARBA" id="ARBA00023002"/>
    </source>
</evidence>
<dbReference type="Gene3D" id="3.40.50.720">
    <property type="entry name" value="NAD(P)-binding Rossmann-like Domain"/>
    <property type="match status" value="1"/>
</dbReference>
<evidence type="ECO:0000313" key="4">
    <source>
        <dbReference type="Proteomes" id="UP000002698"/>
    </source>
</evidence>
<dbReference type="PANTHER" id="PTHR44196">
    <property type="entry name" value="DEHYDROGENASE/REDUCTASE SDR FAMILY MEMBER 7B"/>
    <property type="match status" value="1"/>
</dbReference>
<dbReference type="InterPro" id="IPR036291">
    <property type="entry name" value="NAD(P)-bd_dom_sf"/>
</dbReference>
<evidence type="ECO:0000256" key="1">
    <source>
        <dbReference type="ARBA" id="ARBA00006484"/>
    </source>
</evidence>
<dbReference type="AlphaFoldDB" id="A0A1U7EUC2"/>
<dbReference type="eggNOG" id="arCOG01263">
    <property type="taxonomic scope" value="Archaea"/>
</dbReference>
<keyword evidence="2 3" id="KW-0560">Oxidoreductase</keyword>
<reference evidence="3 4" key="1">
    <citation type="journal article" date="2005" name="Genome Res.">
        <title>Living with two extremes: conclusions from the genome sequence of Natronomonas pharaonis.</title>
        <authorList>
            <person name="Falb M."/>
            <person name="Pfeiffer F."/>
            <person name="Palm P."/>
            <person name="Rodewald K."/>
            <person name="Hickmann V."/>
            <person name="Tittor J."/>
            <person name="Oesterhelt D."/>
        </authorList>
    </citation>
    <scope>NUCLEOTIDE SEQUENCE [LARGE SCALE GENOMIC DNA]</scope>
    <source>
        <strain evidence="4">ATCC 35678 / DSM 2160 / CIP 103997 / JCM 8858 / NBRC 14720 / NCIMB 2260 / Gabara</strain>
    </source>
</reference>
<dbReference type="GO" id="GO:0016491">
    <property type="term" value="F:oxidoreductase activity"/>
    <property type="evidence" value="ECO:0007669"/>
    <property type="project" value="UniProtKB-KW"/>
</dbReference>
<dbReference type="EnsemblBacteria" id="CAI48537">
    <property type="protein sequence ID" value="CAI48537"/>
    <property type="gene ID" value="NP_0892A"/>
</dbReference>
<dbReference type="PRINTS" id="PR00081">
    <property type="entry name" value="GDHRDH"/>
</dbReference>
<accession>A0A1U7EUC2</accession>
<dbReference type="Proteomes" id="UP000002698">
    <property type="component" value="Chromosome"/>
</dbReference>
<dbReference type="STRING" id="348780.NP_0892A"/>
<dbReference type="InterPro" id="IPR002347">
    <property type="entry name" value="SDR_fam"/>
</dbReference>
<comment type="similarity">
    <text evidence="1">Belongs to the short-chain dehydrogenases/reductases (SDR) family.</text>
</comment>
<proteinExistence type="inferred from homology"/>
<dbReference type="InterPro" id="IPR020904">
    <property type="entry name" value="Sc_DH/Rdtase_CS"/>
</dbReference>
<organism evidence="3 4">
    <name type="scientific">Natronomonas pharaonis (strain ATCC 35678 / DSM 2160 / CIP 103997 / JCM 8858 / NBRC 14720 / NCIMB 2260 / Gabara)</name>
    <name type="common">Halobacterium pharaonis</name>
    <dbReference type="NCBI Taxonomy" id="348780"/>
    <lineage>
        <taxon>Archaea</taxon>
        <taxon>Methanobacteriati</taxon>
        <taxon>Methanobacteriota</taxon>
        <taxon>Stenosarchaea group</taxon>
        <taxon>Halobacteria</taxon>
        <taxon>Halobacteriales</taxon>
        <taxon>Natronomonadaceae</taxon>
        <taxon>Natronomonas</taxon>
    </lineage>
</organism>
<protein>
    <submittedName>
        <fullName evidence="3">Probable oxidoreductase (Short-chain dehydrogenase family)</fullName>
        <ecNumber evidence="3">1.1.1.-</ecNumber>
    </submittedName>
</protein>